<organism evidence="2 3">
    <name type="scientific">Sphingomonas colocasiae</name>
    <dbReference type="NCBI Taxonomy" id="1848973"/>
    <lineage>
        <taxon>Bacteria</taxon>
        <taxon>Pseudomonadati</taxon>
        <taxon>Pseudomonadota</taxon>
        <taxon>Alphaproteobacteria</taxon>
        <taxon>Sphingomonadales</taxon>
        <taxon>Sphingomonadaceae</taxon>
        <taxon>Sphingomonas</taxon>
    </lineage>
</organism>
<reference evidence="2 3" key="1">
    <citation type="submission" date="2021-08" db="EMBL/GenBank/DDBJ databases">
        <authorList>
            <person name="Tuo L."/>
        </authorList>
    </citation>
    <scope>NUCLEOTIDE SEQUENCE [LARGE SCALE GENOMIC DNA]</scope>
    <source>
        <strain evidence="2 3">JCM 31229</strain>
    </source>
</reference>
<evidence type="ECO:0000313" key="2">
    <source>
        <dbReference type="EMBL" id="MBY8823217.1"/>
    </source>
</evidence>
<evidence type="ECO:0000256" key="1">
    <source>
        <dbReference type="SAM" id="MobiDB-lite"/>
    </source>
</evidence>
<protein>
    <submittedName>
        <fullName evidence="2">Uncharacterized protein</fullName>
    </submittedName>
</protein>
<evidence type="ECO:0000313" key="3">
    <source>
        <dbReference type="Proteomes" id="UP000706039"/>
    </source>
</evidence>
<accession>A0ABS7PS49</accession>
<feature type="compositionally biased region" description="Basic and acidic residues" evidence="1">
    <location>
        <begin position="1"/>
        <end position="19"/>
    </location>
</feature>
<dbReference type="EMBL" id="JAINVV010000005">
    <property type="protein sequence ID" value="MBY8823217.1"/>
    <property type="molecule type" value="Genomic_DNA"/>
</dbReference>
<dbReference type="RefSeq" id="WP_222990335.1">
    <property type="nucleotide sequence ID" value="NZ_JAINVV010000005.1"/>
</dbReference>
<proteinExistence type="predicted"/>
<sequence length="48" mass="5619">MNHLDRSYFRRRAEEERARARAQADSTASTFYHKLADAYERQASRATG</sequence>
<dbReference type="Proteomes" id="UP000706039">
    <property type="component" value="Unassembled WGS sequence"/>
</dbReference>
<gene>
    <name evidence="2" type="ORF">K7G82_13005</name>
</gene>
<feature type="region of interest" description="Disordered" evidence="1">
    <location>
        <begin position="1"/>
        <end position="27"/>
    </location>
</feature>
<comment type="caution">
    <text evidence="2">The sequence shown here is derived from an EMBL/GenBank/DDBJ whole genome shotgun (WGS) entry which is preliminary data.</text>
</comment>
<keyword evidence="3" id="KW-1185">Reference proteome</keyword>
<name>A0ABS7PS49_9SPHN</name>